<comment type="caution">
    <text evidence="2">The sequence shown here is derived from an EMBL/GenBank/DDBJ whole genome shotgun (WGS) entry which is preliminary data.</text>
</comment>
<reference evidence="2 3" key="1">
    <citation type="journal article" date="2015" name="Nature">
        <title>rRNA introns, odd ribosomes, and small enigmatic genomes across a large radiation of phyla.</title>
        <authorList>
            <person name="Brown C.T."/>
            <person name="Hug L.A."/>
            <person name="Thomas B.C."/>
            <person name="Sharon I."/>
            <person name="Castelle C.J."/>
            <person name="Singh A."/>
            <person name="Wilkins M.J."/>
            <person name="Williams K.H."/>
            <person name="Banfield J.F."/>
        </authorList>
    </citation>
    <scope>NUCLEOTIDE SEQUENCE [LARGE SCALE GENOMIC DNA]</scope>
</reference>
<evidence type="ECO:0000313" key="2">
    <source>
        <dbReference type="EMBL" id="KKS84544.1"/>
    </source>
</evidence>
<gene>
    <name evidence="2" type="ORF">UV61_C0028G0005</name>
</gene>
<evidence type="ECO:0000256" key="1">
    <source>
        <dbReference type="SAM" id="MobiDB-lite"/>
    </source>
</evidence>
<feature type="region of interest" description="Disordered" evidence="1">
    <location>
        <begin position="17"/>
        <end position="39"/>
    </location>
</feature>
<organism evidence="2 3">
    <name type="scientific">Candidatus Gottesmanbacteria bacterium GW2011_GWB1_43_11</name>
    <dbReference type="NCBI Taxonomy" id="1618446"/>
    <lineage>
        <taxon>Bacteria</taxon>
        <taxon>Candidatus Gottesmaniibacteriota</taxon>
    </lineage>
</organism>
<dbReference type="AlphaFoldDB" id="A0A0G1CGC9"/>
<protein>
    <submittedName>
        <fullName evidence="2">Uncharacterized protein</fullName>
    </submittedName>
</protein>
<dbReference type="Proteomes" id="UP000034050">
    <property type="component" value="Unassembled WGS sequence"/>
</dbReference>
<dbReference type="EMBL" id="LCFD01000028">
    <property type="protein sequence ID" value="KKS84544.1"/>
    <property type="molecule type" value="Genomic_DNA"/>
</dbReference>
<proteinExistence type="predicted"/>
<accession>A0A0G1CGC9</accession>
<evidence type="ECO:0000313" key="3">
    <source>
        <dbReference type="Proteomes" id="UP000034050"/>
    </source>
</evidence>
<name>A0A0G1CGC9_9BACT</name>
<sequence>MKRPNLLAEARGLSRLEPEGKPVNFDETYPLPQTPTKSASEYTAKLFLDRATSGRFAPGATAPSSKAKPNLGDILPAASSESKP</sequence>
<feature type="region of interest" description="Disordered" evidence="1">
    <location>
        <begin position="54"/>
        <end position="84"/>
    </location>
</feature>